<evidence type="ECO:0000313" key="7">
    <source>
        <dbReference type="EMBL" id="HIQ70272.1"/>
    </source>
</evidence>
<reference evidence="7" key="1">
    <citation type="submission" date="2020-10" db="EMBL/GenBank/DDBJ databases">
        <authorList>
            <person name="Gilroy R."/>
        </authorList>
    </citation>
    <scope>NUCLEOTIDE SEQUENCE</scope>
    <source>
        <strain evidence="7">ChiSjej2B20-13462</strain>
    </source>
</reference>
<evidence type="ECO:0000256" key="4">
    <source>
        <dbReference type="ARBA" id="ARBA00022989"/>
    </source>
</evidence>
<evidence type="ECO:0000256" key="3">
    <source>
        <dbReference type="ARBA" id="ARBA00022692"/>
    </source>
</evidence>
<feature type="transmembrane region" description="Helical" evidence="6">
    <location>
        <begin position="298"/>
        <end position="320"/>
    </location>
</feature>
<organism evidence="7 8">
    <name type="scientific">Candidatus Avoscillospira stercorigallinarum</name>
    <dbReference type="NCBI Taxonomy" id="2840708"/>
    <lineage>
        <taxon>Bacteria</taxon>
        <taxon>Bacillati</taxon>
        <taxon>Bacillota</taxon>
        <taxon>Clostridia</taxon>
        <taxon>Eubacteriales</taxon>
        <taxon>Oscillospiraceae</taxon>
        <taxon>Oscillospiraceae incertae sedis</taxon>
        <taxon>Candidatus Avoscillospira</taxon>
    </lineage>
</organism>
<protein>
    <submittedName>
        <fullName evidence="7">ABC transporter permease</fullName>
    </submittedName>
</protein>
<evidence type="ECO:0000256" key="1">
    <source>
        <dbReference type="ARBA" id="ARBA00004651"/>
    </source>
</evidence>
<reference evidence="7" key="2">
    <citation type="journal article" date="2021" name="PeerJ">
        <title>Extensive microbial diversity within the chicken gut microbiome revealed by metagenomics and culture.</title>
        <authorList>
            <person name="Gilroy R."/>
            <person name="Ravi A."/>
            <person name="Getino M."/>
            <person name="Pursley I."/>
            <person name="Horton D.L."/>
            <person name="Alikhan N.F."/>
            <person name="Baker D."/>
            <person name="Gharbi K."/>
            <person name="Hall N."/>
            <person name="Watson M."/>
            <person name="Adriaenssens E.M."/>
            <person name="Foster-Nyarko E."/>
            <person name="Jarju S."/>
            <person name="Secka A."/>
            <person name="Antonio M."/>
            <person name="Oren A."/>
            <person name="Chaudhuri R.R."/>
            <person name="La Ragione R."/>
            <person name="Hildebrand F."/>
            <person name="Pallen M.J."/>
        </authorList>
    </citation>
    <scope>NUCLEOTIDE SEQUENCE</scope>
    <source>
        <strain evidence="7">ChiSjej2B20-13462</strain>
    </source>
</reference>
<name>A0A9D0Z6Z5_9FIRM</name>
<proteinExistence type="predicted"/>
<dbReference type="EMBL" id="DVFN01000114">
    <property type="protein sequence ID" value="HIQ70272.1"/>
    <property type="molecule type" value="Genomic_DNA"/>
</dbReference>
<evidence type="ECO:0000256" key="5">
    <source>
        <dbReference type="ARBA" id="ARBA00023136"/>
    </source>
</evidence>
<comment type="subcellular location">
    <subcellularLocation>
        <location evidence="1">Cell membrane</location>
        <topology evidence="1">Multi-pass membrane protein</topology>
    </subcellularLocation>
</comment>
<sequence>MKTVKAHREPLVRIVKRDGIALWKNWLIRLASVLVALLLSGLFIYSVTKLNPIDVYISMFEGAFGTSRRIRITIRDAMMLLCIGVGLAPAFKMRFWNIGAEGQVLVGGVATAGLMIYLGRAGNVSTPVMLVVMALASLVAGAVWGVIPAVFKARWGTNETLFTLMMNYVAIQITSYCVALWENPFGSNSVGVINQQTRAGWFPDLFGVDIGLNVLLVMLPTVGMYLYLRYSKQGYEIAVLGESERTARYAGIKPGLVFIRTMAISGAVCGLAGFIAVAGASHTISTSTSGGQGFTAIIVAWLAKFNTFVMLLISFLLAFLDRGAAEIASTFNLNDFASDVITGIILFCIIASEFFINYRIIFHHRKEAEAQ</sequence>
<gene>
    <name evidence="7" type="ORF">IAA67_08090</name>
</gene>
<evidence type="ECO:0000256" key="6">
    <source>
        <dbReference type="SAM" id="Phobius"/>
    </source>
</evidence>
<comment type="caution">
    <text evidence="7">The sequence shown here is derived from an EMBL/GenBank/DDBJ whole genome shotgun (WGS) entry which is preliminary data.</text>
</comment>
<evidence type="ECO:0000313" key="8">
    <source>
        <dbReference type="Proteomes" id="UP000886874"/>
    </source>
</evidence>
<feature type="transmembrane region" description="Helical" evidence="6">
    <location>
        <begin position="103"/>
        <end position="122"/>
    </location>
</feature>
<feature type="transmembrane region" description="Helical" evidence="6">
    <location>
        <begin position="161"/>
        <end position="181"/>
    </location>
</feature>
<dbReference type="Proteomes" id="UP000886874">
    <property type="component" value="Unassembled WGS sequence"/>
</dbReference>
<feature type="transmembrane region" description="Helical" evidence="6">
    <location>
        <begin position="72"/>
        <end position="91"/>
    </location>
</feature>
<dbReference type="GO" id="GO:0022857">
    <property type="term" value="F:transmembrane transporter activity"/>
    <property type="evidence" value="ECO:0007669"/>
    <property type="project" value="InterPro"/>
</dbReference>
<dbReference type="Pfam" id="PF02653">
    <property type="entry name" value="BPD_transp_2"/>
    <property type="match status" value="1"/>
</dbReference>
<dbReference type="AlphaFoldDB" id="A0A9D0Z6Z5"/>
<keyword evidence="4 6" id="KW-1133">Transmembrane helix</keyword>
<accession>A0A9D0Z6Z5</accession>
<feature type="transmembrane region" description="Helical" evidence="6">
    <location>
        <begin position="128"/>
        <end position="149"/>
    </location>
</feature>
<feature type="transmembrane region" description="Helical" evidence="6">
    <location>
        <begin position="210"/>
        <end position="228"/>
    </location>
</feature>
<feature type="transmembrane region" description="Helical" evidence="6">
    <location>
        <begin position="340"/>
        <end position="361"/>
    </location>
</feature>
<keyword evidence="3 6" id="KW-0812">Transmembrane</keyword>
<keyword evidence="2" id="KW-1003">Cell membrane</keyword>
<dbReference type="GO" id="GO:0005886">
    <property type="term" value="C:plasma membrane"/>
    <property type="evidence" value="ECO:0007669"/>
    <property type="project" value="UniProtKB-SubCell"/>
</dbReference>
<dbReference type="InterPro" id="IPR001851">
    <property type="entry name" value="ABC_transp_permease"/>
</dbReference>
<feature type="transmembrane region" description="Helical" evidence="6">
    <location>
        <begin position="257"/>
        <end position="278"/>
    </location>
</feature>
<dbReference type="PANTHER" id="PTHR47089:SF1">
    <property type="entry name" value="GUANOSINE ABC TRANSPORTER PERMEASE PROTEIN NUPP"/>
    <property type="match status" value="1"/>
</dbReference>
<dbReference type="CDD" id="cd06580">
    <property type="entry name" value="TM_PBP1_transp_TpRbsC_like"/>
    <property type="match status" value="1"/>
</dbReference>
<evidence type="ECO:0000256" key="2">
    <source>
        <dbReference type="ARBA" id="ARBA00022475"/>
    </source>
</evidence>
<dbReference type="PANTHER" id="PTHR47089">
    <property type="entry name" value="ABC TRANSPORTER, PERMEASE PROTEIN"/>
    <property type="match status" value="1"/>
</dbReference>
<feature type="transmembrane region" description="Helical" evidence="6">
    <location>
        <begin position="26"/>
        <end position="47"/>
    </location>
</feature>
<keyword evidence="5 6" id="KW-0472">Membrane</keyword>